<dbReference type="InterPro" id="IPR002937">
    <property type="entry name" value="Amino_oxidase"/>
</dbReference>
<proteinExistence type="predicted"/>
<dbReference type="GO" id="GO:0016491">
    <property type="term" value="F:oxidoreductase activity"/>
    <property type="evidence" value="ECO:0007669"/>
    <property type="project" value="InterPro"/>
</dbReference>
<dbReference type="AlphaFoldDB" id="A0A1H9NY51"/>
<keyword evidence="3" id="KW-1185">Reference proteome</keyword>
<dbReference type="STRING" id="1601833.SAMN05518684_10159"/>
<dbReference type="Gene3D" id="3.50.50.60">
    <property type="entry name" value="FAD/NAD(P)-binding domain"/>
    <property type="match status" value="2"/>
</dbReference>
<feature type="domain" description="Amine oxidase" evidence="1">
    <location>
        <begin position="12"/>
        <end position="488"/>
    </location>
</feature>
<sequence>MGNRVLITGSGIAGLTAGALLQKNGYQVTLLEAAAEWGGCAGKFQRKDFTFPVGATLGMGFEPYGLHTKLNEYLGITINAVPLSTVMDVRIGSRILPYYTERARFLTMWEKEEPEDSLRIMNFFNEVWRIGNVLRNHMQHYPVLPPGSFHEYRALLRGFSLDSITLIPYVNQSLTSLIKKHRLQNCMTFIHFINGVLMDSMQTTYKECELLMGCAALDIYHQGAFYVEGGLFRLAEELIKSIRENGGTVKKPRNVVSVNKKDKWRVEDHRGHIYETEHVVLNVPLSNLRDLLEKEVMSKIHPKIKAKEDPLKQWGTYTVYMAVKEYCLPDDINLFHQFMLDPDGPPSEGNHFFMSISKKGDLLRAPAGYRTITVSAHVPLKEWQTKEAYDYKSTQIKNNVLKKLEELAPGSEHALVYVLSGGPRAWERFVKRKSGGVGGFPQTKQNALWRSVRHRPGIDGLWLCGDNIFPGAGSIGAASSGVHVARSITGKRLV</sequence>
<dbReference type="SUPFAM" id="SSF51905">
    <property type="entry name" value="FAD/NAD(P)-binding domain"/>
    <property type="match status" value="1"/>
</dbReference>
<reference evidence="3" key="1">
    <citation type="submission" date="2016-10" db="EMBL/GenBank/DDBJ databases">
        <authorList>
            <person name="Varghese N."/>
            <person name="Submissions S."/>
        </authorList>
    </citation>
    <scope>NUCLEOTIDE SEQUENCE [LARGE SCALE GENOMIC DNA]</scope>
    <source>
        <strain evidence="3">S9</strain>
    </source>
</reference>
<organism evidence="2 3">
    <name type="scientific">Salipaludibacillus aurantiacus</name>
    <dbReference type="NCBI Taxonomy" id="1601833"/>
    <lineage>
        <taxon>Bacteria</taxon>
        <taxon>Bacillati</taxon>
        <taxon>Bacillota</taxon>
        <taxon>Bacilli</taxon>
        <taxon>Bacillales</taxon>
        <taxon>Bacillaceae</taxon>
    </lineage>
</organism>
<dbReference type="GO" id="GO:0016116">
    <property type="term" value="P:carotenoid metabolic process"/>
    <property type="evidence" value="ECO:0007669"/>
    <property type="project" value="InterPro"/>
</dbReference>
<accession>A0A1H9NY51</accession>
<dbReference type="EMBL" id="FOGT01000001">
    <property type="protein sequence ID" value="SER40860.1"/>
    <property type="molecule type" value="Genomic_DNA"/>
</dbReference>
<evidence type="ECO:0000313" key="3">
    <source>
        <dbReference type="Proteomes" id="UP000198571"/>
    </source>
</evidence>
<name>A0A1H9NY51_9BACI</name>
<dbReference type="Pfam" id="PF01593">
    <property type="entry name" value="Amino_oxidase"/>
    <property type="match status" value="1"/>
</dbReference>
<evidence type="ECO:0000313" key="2">
    <source>
        <dbReference type="EMBL" id="SER40860.1"/>
    </source>
</evidence>
<dbReference type="PANTHER" id="PTHR46313">
    <property type="match status" value="1"/>
</dbReference>
<dbReference type="InterPro" id="IPR036188">
    <property type="entry name" value="FAD/NAD-bd_sf"/>
</dbReference>
<evidence type="ECO:0000259" key="1">
    <source>
        <dbReference type="Pfam" id="PF01593"/>
    </source>
</evidence>
<gene>
    <name evidence="2" type="ORF">SAMN05518684_10159</name>
</gene>
<protein>
    <submittedName>
        <fullName evidence="2">C-3',4' desaturase CrtD</fullName>
    </submittedName>
</protein>
<dbReference type="PANTHER" id="PTHR46313:SF3">
    <property type="entry name" value="PROLYCOPENE ISOMERASE, CHLOROPLASTIC"/>
    <property type="match status" value="1"/>
</dbReference>
<dbReference type="RefSeq" id="WP_177174125.1">
    <property type="nucleotide sequence ID" value="NZ_FOGT01000001.1"/>
</dbReference>
<dbReference type="Proteomes" id="UP000198571">
    <property type="component" value="Unassembled WGS sequence"/>
</dbReference>
<dbReference type="InterPro" id="IPR045892">
    <property type="entry name" value="CrtISO-like"/>
</dbReference>